<dbReference type="SMART" id="SM00558">
    <property type="entry name" value="JmjC"/>
    <property type="match status" value="1"/>
</dbReference>
<dbReference type="OrthoDB" id="1667110at2759"/>
<evidence type="ECO:0000256" key="2">
    <source>
        <dbReference type="ARBA" id="ARBA00022723"/>
    </source>
</evidence>
<dbReference type="PROSITE" id="PS51184">
    <property type="entry name" value="JMJC"/>
    <property type="match status" value="1"/>
</dbReference>
<evidence type="ECO:0000313" key="7">
    <source>
        <dbReference type="Proteomes" id="UP000070444"/>
    </source>
</evidence>
<feature type="domain" description="JmjC" evidence="5">
    <location>
        <begin position="565"/>
        <end position="755"/>
    </location>
</feature>
<accession>A0A137PHM9</accession>
<dbReference type="EMBL" id="KQ964422">
    <property type="protein sequence ID" value="KXN74514.1"/>
    <property type="molecule type" value="Genomic_DNA"/>
</dbReference>
<keyword evidence="3" id="KW-0539">Nucleus</keyword>
<dbReference type="Pfam" id="PF02373">
    <property type="entry name" value="JmjC"/>
    <property type="match status" value="1"/>
</dbReference>
<dbReference type="InterPro" id="IPR003347">
    <property type="entry name" value="JmjC_dom"/>
</dbReference>
<name>A0A137PHM9_CONC2</name>
<dbReference type="GO" id="GO:0046872">
    <property type="term" value="F:metal ion binding"/>
    <property type="evidence" value="ECO:0007669"/>
    <property type="project" value="UniProtKB-KW"/>
</dbReference>
<dbReference type="OMA" id="IELCHEC"/>
<keyword evidence="2" id="KW-0479">Metal-binding</keyword>
<dbReference type="GO" id="GO:0003712">
    <property type="term" value="F:transcription coregulator activity"/>
    <property type="evidence" value="ECO:0007669"/>
    <property type="project" value="TreeGrafter"/>
</dbReference>
<dbReference type="GO" id="GO:0000785">
    <property type="term" value="C:chromatin"/>
    <property type="evidence" value="ECO:0007669"/>
    <property type="project" value="TreeGrafter"/>
</dbReference>
<comment type="subcellular location">
    <subcellularLocation>
        <location evidence="1">Nucleus</location>
    </subcellularLocation>
</comment>
<feature type="region of interest" description="Disordered" evidence="4">
    <location>
        <begin position="802"/>
        <end position="850"/>
    </location>
</feature>
<dbReference type="GO" id="GO:0006357">
    <property type="term" value="P:regulation of transcription by RNA polymerase II"/>
    <property type="evidence" value="ECO:0007669"/>
    <property type="project" value="TreeGrafter"/>
</dbReference>
<dbReference type="GO" id="GO:0032454">
    <property type="term" value="F:histone H3K9 demethylase activity"/>
    <property type="evidence" value="ECO:0007669"/>
    <property type="project" value="InterPro"/>
</dbReference>
<feature type="compositionally biased region" description="Low complexity" evidence="4">
    <location>
        <begin position="11"/>
        <end position="20"/>
    </location>
</feature>
<evidence type="ECO:0000256" key="1">
    <source>
        <dbReference type="ARBA" id="ARBA00004123"/>
    </source>
</evidence>
<feature type="compositionally biased region" description="Basic and acidic residues" evidence="4">
    <location>
        <begin position="59"/>
        <end position="70"/>
    </location>
</feature>
<dbReference type="AlphaFoldDB" id="A0A137PHM9"/>
<dbReference type="InterPro" id="IPR045109">
    <property type="entry name" value="LSDs-like"/>
</dbReference>
<dbReference type="STRING" id="796925.A0A137PHM9"/>
<dbReference type="Gene3D" id="2.60.120.650">
    <property type="entry name" value="Cupin"/>
    <property type="match status" value="1"/>
</dbReference>
<sequence>MMTTNQELDTSESSRSYSESQDNNFTSPSKPLLNESAKPSGSNEAKEPAPGSDIQLEDQTQKADLIDKSVSKTPIESNTKSKRTTRKLTSKTEEILVEPEISINYDDLTEREKDFIRVFIEGNYANTVNPLSIEVSHNFLKDICPAPSHAKYLKERFTSLLKLVETPRATAPKSQSDELKDLYTIPLEKVEDKVKWTLQESSCQNFEKNVPRCSHCIFKQTDNCRFKGIRILATDSKSKKVILTPPRWQEYSTDTISYPVMITSNKTREKKGKKHEAMNEGLKIYEELNEDVPEIEREERRYITDSQKIEYAQYIIANTNSSLKSFLTLQLDLFKHSKIYLKQLSAHGLHQCDQCSSTLLNIYFLGKHCGIELCHECYLTASITNLHSRCVKGSKHTMVDFIPVTIYPKEIFEWLLEKSDEITASKAISSVELPSHMFVYNGFDNDVDDSQQLYKSYPRGTEEQFRLEGYQSAMQKGIPLVIENVAKHHYKEFSAHRLGKYYGDIRVEVIEENFYTQENVSLSEFFIDFNTNEHEPPKFPMPRKIKDWPPFSDFKTLFPSMYNAFLNSLPFKECTHPDGFLNLAKYLPKSLNPPDLGPKMYIATGNEYTQGRGTSPLHLESSDTIYILSHAYISGYELDYTRCAALWHIFDYKDIDKIREYLKNWNESLEPGDQLDYTDCIHDQSIYLTADMLFELKELHGVIAYQIYQNPGDAVFIPAGCAYQIHNLSNCVQFSTGFISPERTSQCMSLAHEYRKLPSNHHAHGDIAQVQNHIIFSSSECISSMTNDKDKLLESIASSEISTKRKAPNTKDKSLESNEFLEAPSKRKASGAKTQGSEPKRRSTRIKTDS</sequence>
<gene>
    <name evidence="6" type="ORF">CONCODRAFT_2313</name>
</gene>
<proteinExistence type="predicted"/>
<evidence type="ECO:0000256" key="4">
    <source>
        <dbReference type="SAM" id="MobiDB-lite"/>
    </source>
</evidence>
<organism evidence="6 7">
    <name type="scientific">Conidiobolus coronatus (strain ATCC 28846 / CBS 209.66 / NRRL 28638)</name>
    <name type="common">Delacroixia coronata</name>
    <dbReference type="NCBI Taxonomy" id="796925"/>
    <lineage>
        <taxon>Eukaryota</taxon>
        <taxon>Fungi</taxon>
        <taxon>Fungi incertae sedis</taxon>
        <taxon>Zoopagomycota</taxon>
        <taxon>Entomophthoromycotina</taxon>
        <taxon>Entomophthoromycetes</taxon>
        <taxon>Entomophthorales</taxon>
        <taxon>Ancylistaceae</taxon>
        <taxon>Conidiobolus</taxon>
    </lineage>
</organism>
<evidence type="ECO:0000259" key="5">
    <source>
        <dbReference type="PROSITE" id="PS51184"/>
    </source>
</evidence>
<keyword evidence="7" id="KW-1185">Reference proteome</keyword>
<dbReference type="GO" id="GO:0031490">
    <property type="term" value="F:chromatin DNA binding"/>
    <property type="evidence" value="ECO:0007669"/>
    <property type="project" value="TreeGrafter"/>
</dbReference>
<evidence type="ECO:0000256" key="3">
    <source>
        <dbReference type="ARBA" id="ARBA00023242"/>
    </source>
</evidence>
<reference evidence="6 7" key="1">
    <citation type="journal article" date="2015" name="Genome Biol. Evol.">
        <title>Phylogenomic analyses indicate that early fungi evolved digesting cell walls of algal ancestors of land plants.</title>
        <authorList>
            <person name="Chang Y."/>
            <person name="Wang S."/>
            <person name="Sekimoto S."/>
            <person name="Aerts A.L."/>
            <person name="Choi C."/>
            <person name="Clum A."/>
            <person name="LaButti K.M."/>
            <person name="Lindquist E.A."/>
            <person name="Yee Ngan C."/>
            <person name="Ohm R.A."/>
            <person name="Salamov A.A."/>
            <person name="Grigoriev I.V."/>
            <person name="Spatafora J.W."/>
            <person name="Berbee M.L."/>
        </authorList>
    </citation>
    <scope>NUCLEOTIDE SEQUENCE [LARGE SCALE GENOMIC DNA]</scope>
    <source>
        <strain evidence="6 7">NRRL 28638</strain>
    </source>
</reference>
<dbReference type="Proteomes" id="UP000070444">
    <property type="component" value="Unassembled WGS sequence"/>
</dbReference>
<evidence type="ECO:0000313" key="6">
    <source>
        <dbReference type="EMBL" id="KXN74514.1"/>
    </source>
</evidence>
<feature type="region of interest" description="Disordered" evidence="4">
    <location>
        <begin position="1"/>
        <end position="87"/>
    </location>
</feature>
<dbReference type="PANTHER" id="PTHR12549:SF38">
    <property type="entry name" value="JMJC DOMAIN-CONTAINING HISTONE DEMETHYLASE 2, ISOFORM A"/>
    <property type="match status" value="1"/>
</dbReference>
<dbReference type="SUPFAM" id="SSF51197">
    <property type="entry name" value="Clavaminate synthase-like"/>
    <property type="match status" value="1"/>
</dbReference>
<protein>
    <recommendedName>
        <fullName evidence="5">JmjC domain-containing protein</fullName>
    </recommendedName>
</protein>
<dbReference type="GO" id="GO:0000118">
    <property type="term" value="C:histone deacetylase complex"/>
    <property type="evidence" value="ECO:0007669"/>
    <property type="project" value="TreeGrafter"/>
</dbReference>
<feature type="compositionally biased region" description="Basic and acidic residues" evidence="4">
    <location>
        <begin position="838"/>
        <end position="850"/>
    </location>
</feature>
<dbReference type="PANTHER" id="PTHR12549">
    <property type="entry name" value="JMJC DOMAIN-CONTAINING HISTONE DEMETHYLATION PROTEIN"/>
    <property type="match status" value="1"/>
</dbReference>